<evidence type="ECO:0000313" key="4">
    <source>
        <dbReference type="Proteomes" id="UP000216024"/>
    </source>
</evidence>
<evidence type="ECO:0000313" key="3">
    <source>
        <dbReference type="EMBL" id="PAB59603.1"/>
    </source>
</evidence>
<accession>A0A267MLC8</accession>
<name>A0A267MLC8_9FIRM</name>
<protein>
    <recommendedName>
        <fullName evidence="2">Peptidase M15C domain-containing protein</fullName>
    </recommendedName>
</protein>
<feature type="transmembrane region" description="Helical" evidence="1">
    <location>
        <begin position="7"/>
        <end position="28"/>
    </location>
</feature>
<dbReference type="OrthoDB" id="9799970at2"/>
<dbReference type="SUPFAM" id="SSF55166">
    <property type="entry name" value="Hedgehog/DD-peptidase"/>
    <property type="match status" value="1"/>
</dbReference>
<dbReference type="Gene3D" id="3.30.1380.10">
    <property type="match status" value="1"/>
</dbReference>
<dbReference type="CDD" id="cd14845">
    <property type="entry name" value="L-Ala-D-Glu_peptidase_like"/>
    <property type="match status" value="1"/>
</dbReference>
<dbReference type="InterPro" id="IPR009045">
    <property type="entry name" value="Zn_M74/Hedgehog-like"/>
</dbReference>
<keyword evidence="4" id="KW-1185">Reference proteome</keyword>
<dbReference type="Pfam" id="PF13539">
    <property type="entry name" value="Peptidase_M15_4"/>
    <property type="match status" value="1"/>
</dbReference>
<reference evidence="3 4" key="1">
    <citation type="submission" date="2017-06" db="EMBL/GenBank/DDBJ databases">
        <title>Draft genome sequence of anaerobic fermentative bacterium Anaeromicrobium sediminis DY2726D isolated from West Pacific Ocean sediments.</title>
        <authorList>
            <person name="Zeng X."/>
        </authorList>
    </citation>
    <scope>NUCLEOTIDE SEQUENCE [LARGE SCALE GENOMIC DNA]</scope>
    <source>
        <strain evidence="3 4">DY2726D</strain>
    </source>
</reference>
<dbReference type="InterPro" id="IPR039561">
    <property type="entry name" value="Peptidase_M15C"/>
</dbReference>
<proteinExistence type="predicted"/>
<gene>
    <name evidence="3" type="ORF">CCE28_08510</name>
</gene>
<keyword evidence="1" id="KW-0812">Transmembrane</keyword>
<feature type="domain" description="Peptidase M15C" evidence="2">
    <location>
        <begin position="180"/>
        <end position="258"/>
    </location>
</feature>
<organism evidence="3 4">
    <name type="scientific">Anaeromicrobium sediminis</name>
    <dbReference type="NCBI Taxonomy" id="1478221"/>
    <lineage>
        <taxon>Bacteria</taxon>
        <taxon>Bacillati</taxon>
        <taxon>Bacillota</taxon>
        <taxon>Clostridia</taxon>
        <taxon>Peptostreptococcales</taxon>
        <taxon>Thermotaleaceae</taxon>
        <taxon>Anaeromicrobium</taxon>
    </lineage>
</organism>
<keyword evidence="1" id="KW-1133">Transmembrane helix</keyword>
<comment type="caution">
    <text evidence="3">The sequence shown here is derived from an EMBL/GenBank/DDBJ whole genome shotgun (WGS) entry which is preliminary data.</text>
</comment>
<evidence type="ECO:0000256" key="1">
    <source>
        <dbReference type="SAM" id="Phobius"/>
    </source>
</evidence>
<keyword evidence="1" id="KW-0472">Membrane</keyword>
<dbReference type="Proteomes" id="UP000216024">
    <property type="component" value="Unassembled WGS sequence"/>
</dbReference>
<sequence length="267" mass="31156">MFLVKKAIWSILLVFIISTIFFTMGFMFEEKVEGVQDYLDTFKETEEIRVDNHHINKNSSKKTTPQPNHNKFEPVFSYSSLSEENIRKIKEVSWKPSAPVSLEELSYVKVTYWGFDDREHVGELIVHEKVAEEVVEIFEELYKGKFPIERIKLIDEYGANDDLSMEDNNTSSFCFRVVSGSKKLSKHSYGIAIDINPLQNPYVKGDKVSPKAGKEYLDRNNVRMGMIIKDDICYKAFKSKGWIWGGDWKTVKDYQHFQKDIHVKELK</sequence>
<dbReference type="EMBL" id="NIBG01000006">
    <property type="protein sequence ID" value="PAB59603.1"/>
    <property type="molecule type" value="Genomic_DNA"/>
</dbReference>
<dbReference type="GO" id="GO:0008233">
    <property type="term" value="F:peptidase activity"/>
    <property type="evidence" value="ECO:0007669"/>
    <property type="project" value="InterPro"/>
</dbReference>
<dbReference type="RefSeq" id="WP_095132958.1">
    <property type="nucleotide sequence ID" value="NZ_NIBG01000006.1"/>
</dbReference>
<dbReference type="AlphaFoldDB" id="A0A267MLC8"/>
<evidence type="ECO:0000259" key="2">
    <source>
        <dbReference type="Pfam" id="PF13539"/>
    </source>
</evidence>